<proteinExistence type="predicted"/>
<evidence type="ECO:0000256" key="1">
    <source>
        <dbReference type="SAM" id="MobiDB-lite"/>
    </source>
</evidence>
<organism evidence="2 3">
    <name type="scientific">Tuber magnatum</name>
    <name type="common">white Piedmont truffle</name>
    <dbReference type="NCBI Taxonomy" id="42249"/>
    <lineage>
        <taxon>Eukaryota</taxon>
        <taxon>Fungi</taxon>
        <taxon>Dikarya</taxon>
        <taxon>Ascomycota</taxon>
        <taxon>Pezizomycotina</taxon>
        <taxon>Pezizomycetes</taxon>
        <taxon>Pezizales</taxon>
        <taxon>Tuberaceae</taxon>
        <taxon>Tuber</taxon>
    </lineage>
</organism>
<dbReference type="EMBL" id="PYWC01000030">
    <property type="protein sequence ID" value="PWW76802.1"/>
    <property type="molecule type" value="Genomic_DNA"/>
</dbReference>
<name>A0A317SQS3_9PEZI</name>
<feature type="compositionally biased region" description="Low complexity" evidence="1">
    <location>
        <begin position="117"/>
        <end position="127"/>
    </location>
</feature>
<dbReference type="Proteomes" id="UP000246991">
    <property type="component" value="Unassembled WGS sequence"/>
</dbReference>
<reference evidence="2 3" key="1">
    <citation type="submission" date="2018-03" db="EMBL/GenBank/DDBJ databases">
        <title>Genomes of Pezizomycetes fungi and the evolution of truffles.</title>
        <authorList>
            <person name="Murat C."/>
            <person name="Payen T."/>
            <person name="Noel B."/>
            <person name="Kuo A."/>
            <person name="Martin F.M."/>
        </authorList>
    </citation>
    <scope>NUCLEOTIDE SEQUENCE [LARGE SCALE GENOMIC DNA]</scope>
    <source>
        <strain evidence="2">091103-1</strain>
    </source>
</reference>
<evidence type="ECO:0000313" key="3">
    <source>
        <dbReference type="Proteomes" id="UP000246991"/>
    </source>
</evidence>
<feature type="region of interest" description="Disordered" evidence="1">
    <location>
        <begin position="59"/>
        <end position="83"/>
    </location>
</feature>
<accession>A0A317SQS3</accession>
<comment type="caution">
    <text evidence="2">The sequence shown here is derived from an EMBL/GenBank/DDBJ whole genome shotgun (WGS) entry which is preliminary data.</text>
</comment>
<feature type="region of interest" description="Disordered" evidence="1">
    <location>
        <begin position="112"/>
        <end position="134"/>
    </location>
</feature>
<feature type="compositionally biased region" description="Polar residues" evidence="1">
    <location>
        <begin position="74"/>
        <end position="83"/>
    </location>
</feature>
<gene>
    <name evidence="2" type="ORF">C7212DRAFT_363756</name>
</gene>
<keyword evidence="3" id="KW-1185">Reference proteome</keyword>
<evidence type="ECO:0000313" key="2">
    <source>
        <dbReference type="EMBL" id="PWW76802.1"/>
    </source>
</evidence>
<sequence length="177" mass="19687">MSVLPVSYTAHGFPALEINTRGNPLCPQGTMREQWPMIPVRRPEVRDQPLMITQAAAPATQALPQLPDKRSPPGTLSTATKTRVSNRAQQVMIISYRKPTHYPNSISTRRKVRKAQETSTQSQTIQTRAPGARSRRPYRWAVLPVVQSDGSLTALVHGLDGMTPRRSRTKRARTGVV</sequence>
<protein>
    <submittedName>
        <fullName evidence="2">Uncharacterized protein</fullName>
    </submittedName>
</protein>
<dbReference type="AlphaFoldDB" id="A0A317SQS3"/>